<evidence type="ECO:0000313" key="2">
    <source>
        <dbReference type="Proteomes" id="UP000187429"/>
    </source>
</evidence>
<gene>
    <name evidence="1" type="ORF">AYI69_g2767</name>
</gene>
<keyword evidence="2" id="KW-1185">Reference proteome</keyword>
<evidence type="ECO:0000313" key="1">
    <source>
        <dbReference type="EMBL" id="OMJ27785.1"/>
    </source>
</evidence>
<sequence length="74" mass="8173">MQLFPLAFKVTIRNLCGSAIASSSGFFPPRNAGILFLSTSAKVSLSKIKIAGRLIIFKISEKYFAFDNTPFRNL</sequence>
<dbReference type="AlphaFoldDB" id="A0A1R1YLU0"/>
<proteinExistence type="predicted"/>
<reference evidence="2" key="1">
    <citation type="submission" date="2017-01" db="EMBL/GenBank/DDBJ databases">
        <authorList>
            <person name="Wang Y."/>
            <person name="White M."/>
            <person name="Kvist S."/>
            <person name="Moncalvo J.-M."/>
        </authorList>
    </citation>
    <scope>NUCLEOTIDE SEQUENCE [LARGE SCALE GENOMIC DNA]</scope>
    <source>
        <strain evidence="2">ID-206-W2</strain>
    </source>
</reference>
<dbReference type="EMBL" id="LSSM01000829">
    <property type="protein sequence ID" value="OMJ27785.1"/>
    <property type="molecule type" value="Genomic_DNA"/>
</dbReference>
<protein>
    <submittedName>
        <fullName evidence="1">Uncharacterized protein</fullName>
    </submittedName>
</protein>
<organism evidence="1 2">
    <name type="scientific">Smittium culicis</name>
    <dbReference type="NCBI Taxonomy" id="133412"/>
    <lineage>
        <taxon>Eukaryota</taxon>
        <taxon>Fungi</taxon>
        <taxon>Fungi incertae sedis</taxon>
        <taxon>Zoopagomycota</taxon>
        <taxon>Kickxellomycotina</taxon>
        <taxon>Harpellomycetes</taxon>
        <taxon>Harpellales</taxon>
        <taxon>Legeriomycetaceae</taxon>
        <taxon>Smittium</taxon>
    </lineage>
</organism>
<dbReference type="Proteomes" id="UP000187429">
    <property type="component" value="Unassembled WGS sequence"/>
</dbReference>
<comment type="caution">
    <text evidence="1">The sequence shown here is derived from an EMBL/GenBank/DDBJ whole genome shotgun (WGS) entry which is preliminary data.</text>
</comment>
<accession>A0A1R1YLU0</accession>
<name>A0A1R1YLU0_9FUNG</name>